<dbReference type="PANTHER" id="PTHR33931">
    <property type="entry name" value="HOLIN-LIKE PROTEIN CIDA-RELATED"/>
    <property type="match status" value="1"/>
</dbReference>
<dbReference type="Pfam" id="PF03788">
    <property type="entry name" value="LrgA"/>
    <property type="match status" value="1"/>
</dbReference>
<evidence type="ECO:0000256" key="1">
    <source>
        <dbReference type="ARBA" id="ARBA00004651"/>
    </source>
</evidence>
<feature type="transmembrane region" description="Helical" evidence="6">
    <location>
        <begin position="6"/>
        <end position="28"/>
    </location>
</feature>
<evidence type="ECO:0000256" key="3">
    <source>
        <dbReference type="ARBA" id="ARBA00022692"/>
    </source>
</evidence>
<dbReference type="STRING" id="1770053.SAMN05216551_11186"/>
<evidence type="ECO:0000256" key="6">
    <source>
        <dbReference type="SAM" id="Phobius"/>
    </source>
</evidence>
<dbReference type="PANTHER" id="PTHR33931:SF2">
    <property type="entry name" value="HOLIN-LIKE PROTEIN CIDA"/>
    <property type="match status" value="1"/>
</dbReference>
<evidence type="ECO:0000256" key="4">
    <source>
        <dbReference type="ARBA" id="ARBA00022989"/>
    </source>
</evidence>
<keyword evidence="8" id="KW-1185">Reference proteome</keyword>
<feature type="transmembrane region" description="Helical" evidence="6">
    <location>
        <begin position="96"/>
        <end position="117"/>
    </location>
</feature>
<evidence type="ECO:0000256" key="5">
    <source>
        <dbReference type="ARBA" id="ARBA00023136"/>
    </source>
</evidence>
<reference evidence="8" key="1">
    <citation type="submission" date="2016-09" db="EMBL/GenBank/DDBJ databases">
        <authorList>
            <person name="Varghese N."/>
            <person name="Submissions S."/>
        </authorList>
    </citation>
    <scope>NUCLEOTIDE SEQUENCE [LARGE SCALE GENOMIC DNA]</scope>
    <source>
        <strain evidence="8">JS23</strain>
    </source>
</reference>
<dbReference type="InterPro" id="IPR005538">
    <property type="entry name" value="LrgA/CidA"/>
</dbReference>
<accession>A0A1H2PV52</accession>
<organism evidence="7 8">
    <name type="scientific">Chitinasiproducens palmae</name>
    <dbReference type="NCBI Taxonomy" id="1770053"/>
    <lineage>
        <taxon>Bacteria</taxon>
        <taxon>Pseudomonadati</taxon>
        <taxon>Pseudomonadota</taxon>
        <taxon>Betaproteobacteria</taxon>
        <taxon>Burkholderiales</taxon>
        <taxon>Burkholderiaceae</taxon>
        <taxon>Chitinasiproducens</taxon>
    </lineage>
</organism>
<keyword evidence="4 6" id="KW-1133">Transmembrane helix</keyword>
<comment type="subcellular location">
    <subcellularLocation>
        <location evidence="1">Cell membrane</location>
        <topology evidence="1">Multi-pass membrane protein</topology>
    </subcellularLocation>
</comment>
<feature type="transmembrane region" description="Helical" evidence="6">
    <location>
        <begin position="63"/>
        <end position="84"/>
    </location>
</feature>
<evidence type="ECO:0000313" key="8">
    <source>
        <dbReference type="Proteomes" id="UP000243719"/>
    </source>
</evidence>
<dbReference type="EMBL" id="FNLO01000011">
    <property type="protein sequence ID" value="SDV50314.1"/>
    <property type="molecule type" value="Genomic_DNA"/>
</dbReference>
<keyword evidence="5 6" id="KW-0472">Membrane</keyword>
<name>A0A1H2PV52_9BURK</name>
<feature type="transmembrane region" description="Helical" evidence="6">
    <location>
        <begin position="129"/>
        <end position="151"/>
    </location>
</feature>
<dbReference type="AlphaFoldDB" id="A0A1H2PV52"/>
<evidence type="ECO:0000256" key="2">
    <source>
        <dbReference type="ARBA" id="ARBA00022475"/>
    </source>
</evidence>
<sequence>MNPLRLIGSFAASTAATTTAAATAIPAAMPARAGVALQRLALTGAQCGLLAVLWLAADAASRHLALPIPGSVLGLAILLTLLFTGRVAPRWFKAGADWLLAELLLFFVPAAVAVVQYGHLLRDDGLRLAAVVVAGTLLVMCVTACAVDLGVRLERKLVRQAAQRRAARRR</sequence>
<evidence type="ECO:0000313" key="7">
    <source>
        <dbReference type="EMBL" id="SDV50314.1"/>
    </source>
</evidence>
<dbReference type="Proteomes" id="UP000243719">
    <property type="component" value="Unassembled WGS sequence"/>
</dbReference>
<dbReference type="GO" id="GO:0005886">
    <property type="term" value="C:plasma membrane"/>
    <property type="evidence" value="ECO:0007669"/>
    <property type="project" value="UniProtKB-SubCell"/>
</dbReference>
<keyword evidence="2" id="KW-1003">Cell membrane</keyword>
<gene>
    <name evidence="7" type="ORF">SAMN05216551_11186</name>
</gene>
<keyword evidence="3 6" id="KW-0812">Transmembrane</keyword>
<proteinExistence type="predicted"/>
<protein>
    <submittedName>
        <fullName evidence="7">Holin-like protein</fullName>
    </submittedName>
</protein>